<accession>A0A8X7T912</accession>
<feature type="region of interest" description="Disordered" evidence="1">
    <location>
        <begin position="551"/>
        <end position="594"/>
    </location>
</feature>
<sequence length="820" mass="87392">MSATNSKVASAAAELCFCSKPLPPPTPPSKESEDEPSIYCSRECARIDAMRALELRAMSTPPQPTPSTSLLGSDLLLHLIHSDILGGDSSISPLSAAISFSSSAASAGSGTASPLGVVSSVQGERKSGHLRAKGSHYRAMAAAAEAEEERTHRNMTQSHFSWTSDTDSEASGQIEHGLLLTEVASGHTPRIGSGDGKDNVALVTEAEHTESSESHFMENVLAHLRLSSSGSPTLAQLLPAFDEEPILEVAEVVPPPPVNPRISALTSIVAAKGLGSHAQSAKMETTMSTQSDQTLVEPGTGIIPALNYTKEVFSPLSSASRSTGGHWSRPSDASTMTAASTSSFSSVSSTRSMVQARQLRKELDCELRQMALDLAELRQRERDAMIYGISHDRHPMDRRASQSSLDWNDENDEDDGDVFEFDDRRMDEAKRVASLLAQQPTAPKRESGYRWSKSDRQLVARCLSTCIPIKEDSNAAPAIQAAESIYAKPTSTGITPSSSCTRGWNGVKLGKEKSLNSIVPGIEVDLAYFLDSEDEEDELLRPTYELPVGFLNQPLERSSSRNEDPLTSERASGRKSLHHSRSTPLLLATGPTSATVSTTSSQYLQVNSNVHEEPGTQFEIMAIAPLQLPARPSSSRKSGQPTLTQRKSRNNLFGLFDSSTPTSSGQSSKGSQVLRSVASSSVLRSVVSRGQGQTQVPEQEKRSTILARGPVASGRPSTPSSPFKATFAAAFNRSPRSAISSRPLPAPPSHTGDSPPYNVYSCGQGIGHDPFGAGGGALNKRLPVTPAGVGVGVNRAKALDRLQGLLKRRIMAATNNTGPH</sequence>
<proteinExistence type="predicted"/>
<reference evidence="2" key="1">
    <citation type="submission" date="2016-04" db="EMBL/GenBank/DDBJ databases">
        <authorList>
            <person name="Nguyen H.D."/>
            <person name="Samba Siva P."/>
            <person name="Cullis J."/>
            <person name="Levesque C.A."/>
            <person name="Hambleton S."/>
        </authorList>
    </citation>
    <scope>NUCLEOTIDE SEQUENCE</scope>
    <source>
        <strain evidence="2">DAOMC 236422</strain>
    </source>
</reference>
<evidence type="ECO:0000313" key="2">
    <source>
        <dbReference type="EMBL" id="KAE8271878.1"/>
    </source>
</evidence>
<evidence type="ECO:0000256" key="1">
    <source>
        <dbReference type="SAM" id="MobiDB-lite"/>
    </source>
</evidence>
<protein>
    <submittedName>
        <fullName evidence="2">Uncharacterized protein</fullName>
    </submittedName>
</protein>
<dbReference type="EMBL" id="LWDG02000008">
    <property type="protein sequence ID" value="KAE8271878.1"/>
    <property type="molecule type" value="Genomic_DNA"/>
</dbReference>
<feature type="compositionally biased region" description="Polar residues" evidence="1">
    <location>
        <begin position="154"/>
        <end position="168"/>
    </location>
</feature>
<gene>
    <name evidence="2" type="ORF">A4X09_0g445</name>
</gene>
<keyword evidence="3" id="KW-1185">Reference proteome</keyword>
<feature type="compositionally biased region" description="Low complexity" evidence="1">
    <location>
        <begin position="658"/>
        <end position="692"/>
    </location>
</feature>
<feature type="region of interest" description="Disordered" evidence="1">
    <location>
        <begin position="395"/>
        <end position="414"/>
    </location>
</feature>
<organism evidence="2 3">
    <name type="scientific">Tilletia walkeri</name>
    <dbReference type="NCBI Taxonomy" id="117179"/>
    <lineage>
        <taxon>Eukaryota</taxon>
        <taxon>Fungi</taxon>
        <taxon>Dikarya</taxon>
        <taxon>Basidiomycota</taxon>
        <taxon>Ustilaginomycotina</taxon>
        <taxon>Exobasidiomycetes</taxon>
        <taxon>Tilletiales</taxon>
        <taxon>Tilletiaceae</taxon>
        <taxon>Tilletia</taxon>
    </lineage>
</organism>
<evidence type="ECO:0000313" key="3">
    <source>
        <dbReference type="Proteomes" id="UP000078113"/>
    </source>
</evidence>
<feature type="region of interest" description="Disordered" evidence="1">
    <location>
        <begin position="630"/>
        <end position="756"/>
    </location>
</feature>
<reference evidence="2" key="2">
    <citation type="journal article" date="2019" name="IMA Fungus">
        <title>Genome sequencing and comparison of five Tilletia species to identify candidate genes for the detection of regulated species infecting wheat.</title>
        <authorList>
            <person name="Nguyen H.D.T."/>
            <person name="Sultana T."/>
            <person name="Kesanakurti P."/>
            <person name="Hambleton S."/>
        </authorList>
    </citation>
    <scope>NUCLEOTIDE SEQUENCE</scope>
    <source>
        <strain evidence="2">DAOMC 236422</strain>
    </source>
</reference>
<feature type="compositionally biased region" description="Low complexity" evidence="1">
    <location>
        <begin position="331"/>
        <end position="340"/>
    </location>
</feature>
<dbReference type="AlphaFoldDB" id="A0A8X7T912"/>
<comment type="caution">
    <text evidence="2">The sequence shown here is derived from an EMBL/GenBank/DDBJ whole genome shotgun (WGS) entry which is preliminary data.</text>
</comment>
<feature type="compositionally biased region" description="Polar residues" evidence="1">
    <location>
        <begin position="632"/>
        <end position="645"/>
    </location>
</feature>
<dbReference type="Proteomes" id="UP000078113">
    <property type="component" value="Unassembled WGS sequence"/>
</dbReference>
<feature type="region of interest" description="Disordered" evidence="1">
    <location>
        <begin position="149"/>
        <end position="168"/>
    </location>
</feature>
<name>A0A8X7T912_9BASI</name>
<feature type="region of interest" description="Disordered" evidence="1">
    <location>
        <begin position="319"/>
        <end position="340"/>
    </location>
</feature>